<dbReference type="InterPro" id="IPR000182">
    <property type="entry name" value="GNAT_dom"/>
</dbReference>
<dbReference type="Gene3D" id="3.40.630.30">
    <property type="match status" value="1"/>
</dbReference>
<comment type="caution">
    <text evidence="2">The sequence shown here is derived from an EMBL/GenBank/DDBJ whole genome shotgun (WGS) entry which is preliminary data.</text>
</comment>
<feature type="domain" description="N-acetyltransferase" evidence="1">
    <location>
        <begin position="127"/>
        <end position="167"/>
    </location>
</feature>
<dbReference type="AlphaFoldDB" id="A0AAV5A6Y8"/>
<dbReference type="Pfam" id="PF00583">
    <property type="entry name" value="Acetyltransf_1"/>
    <property type="match status" value="1"/>
</dbReference>
<gene>
    <name evidence="2" type="ORF">Clacol_001880</name>
</gene>
<organism evidence="2 3">
    <name type="scientific">Clathrus columnatus</name>
    <dbReference type="NCBI Taxonomy" id="1419009"/>
    <lineage>
        <taxon>Eukaryota</taxon>
        <taxon>Fungi</taxon>
        <taxon>Dikarya</taxon>
        <taxon>Basidiomycota</taxon>
        <taxon>Agaricomycotina</taxon>
        <taxon>Agaricomycetes</taxon>
        <taxon>Phallomycetidae</taxon>
        <taxon>Phallales</taxon>
        <taxon>Clathraceae</taxon>
        <taxon>Clathrus</taxon>
    </lineage>
</organism>
<dbReference type="Proteomes" id="UP001050691">
    <property type="component" value="Unassembled WGS sequence"/>
</dbReference>
<dbReference type="SUPFAM" id="SSF55729">
    <property type="entry name" value="Acyl-CoA N-acyltransferases (Nat)"/>
    <property type="match status" value="1"/>
</dbReference>
<dbReference type="GO" id="GO:0016747">
    <property type="term" value="F:acyltransferase activity, transferring groups other than amino-acyl groups"/>
    <property type="evidence" value="ECO:0007669"/>
    <property type="project" value="InterPro"/>
</dbReference>
<dbReference type="InterPro" id="IPR052523">
    <property type="entry name" value="Trichothecene_AcTrans"/>
</dbReference>
<proteinExistence type="predicted"/>
<dbReference type="PANTHER" id="PTHR42791:SF1">
    <property type="entry name" value="N-ACETYLTRANSFERASE DOMAIN-CONTAINING PROTEIN"/>
    <property type="match status" value="1"/>
</dbReference>
<name>A0AAV5A6Y8_9AGAM</name>
<sequence>MSQFVIKKLPPRLPKTDVDALVEICVKAFVTPEIYDLTGGDDSLRGLHFRSLIGAANVGGGEIWGAVEVATGKVVSLALCVPPGKRLNKTPEEREQGMNELMARLSPKAKDWREKIMAGQMFPFFDEALGVKKTWAISLVATDPDYQNRGLASQVIRTMLAKYKGTGDLVALSCTFELLVCYPFSTITVTYHF</sequence>
<keyword evidence="3" id="KW-1185">Reference proteome</keyword>
<evidence type="ECO:0000313" key="2">
    <source>
        <dbReference type="EMBL" id="GJJ07675.1"/>
    </source>
</evidence>
<dbReference type="CDD" id="cd04301">
    <property type="entry name" value="NAT_SF"/>
    <property type="match status" value="1"/>
</dbReference>
<protein>
    <recommendedName>
        <fullName evidence="1">N-acetyltransferase domain-containing protein</fullName>
    </recommendedName>
</protein>
<evidence type="ECO:0000259" key="1">
    <source>
        <dbReference type="Pfam" id="PF00583"/>
    </source>
</evidence>
<dbReference type="PANTHER" id="PTHR42791">
    <property type="entry name" value="GNAT FAMILY ACETYLTRANSFERASE"/>
    <property type="match status" value="1"/>
</dbReference>
<dbReference type="EMBL" id="BPWL01000002">
    <property type="protein sequence ID" value="GJJ07675.1"/>
    <property type="molecule type" value="Genomic_DNA"/>
</dbReference>
<accession>A0AAV5A6Y8</accession>
<evidence type="ECO:0000313" key="3">
    <source>
        <dbReference type="Proteomes" id="UP001050691"/>
    </source>
</evidence>
<reference evidence="2" key="1">
    <citation type="submission" date="2021-10" db="EMBL/GenBank/DDBJ databases">
        <title>De novo Genome Assembly of Clathrus columnatus (Basidiomycota, Fungi) Using Illumina and Nanopore Sequence Data.</title>
        <authorList>
            <person name="Ogiso-Tanaka E."/>
            <person name="Itagaki H."/>
            <person name="Hosoya T."/>
            <person name="Hosaka K."/>
        </authorList>
    </citation>
    <scope>NUCLEOTIDE SEQUENCE</scope>
    <source>
        <strain evidence="2">MO-923</strain>
    </source>
</reference>
<dbReference type="InterPro" id="IPR016181">
    <property type="entry name" value="Acyl_CoA_acyltransferase"/>
</dbReference>